<proteinExistence type="predicted"/>
<dbReference type="Proteomes" id="UP000243686">
    <property type="component" value="Unassembled WGS sequence"/>
</dbReference>
<dbReference type="EMBL" id="KV906704">
    <property type="protein sequence ID" value="OON14348.1"/>
    <property type="molecule type" value="Genomic_DNA"/>
</dbReference>
<dbReference type="SUPFAM" id="SSF56672">
    <property type="entry name" value="DNA/RNA polymerases"/>
    <property type="match status" value="1"/>
</dbReference>
<evidence type="ECO:0000313" key="1">
    <source>
        <dbReference type="EMBL" id="OON14348.1"/>
    </source>
</evidence>
<protein>
    <submittedName>
        <fullName evidence="1">Uncharacterized protein</fullName>
    </submittedName>
</protein>
<reference evidence="1 2" key="1">
    <citation type="submission" date="2015-03" db="EMBL/GenBank/DDBJ databases">
        <title>Draft genome of the nematode, Opisthorchis viverrini.</title>
        <authorList>
            <person name="Mitreva M."/>
        </authorList>
    </citation>
    <scope>NUCLEOTIDE SEQUENCE [LARGE SCALE GENOMIC DNA]</scope>
    <source>
        <strain evidence="1">Khon Kaen</strain>
    </source>
</reference>
<dbReference type="InterPro" id="IPR043502">
    <property type="entry name" value="DNA/RNA_pol_sf"/>
</dbReference>
<accession>A0A1S8WIR7</accession>
<gene>
    <name evidence="1" type="ORF">X801_09868</name>
</gene>
<dbReference type="AlphaFoldDB" id="A0A1S8WIR7"/>
<keyword evidence="2" id="KW-1185">Reference proteome</keyword>
<evidence type="ECO:0000313" key="2">
    <source>
        <dbReference type="Proteomes" id="UP000243686"/>
    </source>
</evidence>
<sequence>MSSPLNRGRRLNVTLDPHQYAITLLEYPFSKIGGGSRFDKIDLADGYLQIKTAKDSKDLPNFRRNGGLS</sequence>
<name>A0A1S8WIR7_OPIVI</name>
<organism evidence="1 2">
    <name type="scientific">Opisthorchis viverrini</name>
    <name type="common">Southeast Asian liver fluke</name>
    <dbReference type="NCBI Taxonomy" id="6198"/>
    <lineage>
        <taxon>Eukaryota</taxon>
        <taxon>Metazoa</taxon>
        <taxon>Spiralia</taxon>
        <taxon>Lophotrochozoa</taxon>
        <taxon>Platyhelminthes</taxon>
        <taxon>Trematoda</taxon>
        <taxon>Digenea</taxon>
        <taxon>Opisthorchiida</taxon>
        <taxon>Opisthorchiata</taxon>
        <taxon>Opisthorchiidae</taxon>
        <taxon>Opisthorchis</taxon>
    </lineage>
</organism>